<protein>
    <submittedName>
        <fullName evidence="2">Membrane protein</fullName>
    </submittedName>
</protein>
<feature type="transmembrane region" description="Helical" evidence="1">
    <location>
        <begin position="7"/>
        <end position="24"/>
    </location>
</feature>
<evidence type="ECO:0000313" key="2">
    <source>
        <dbReference type="EMBL" id="KIQ01970.1"/>
    </source>
</evidence>
<accession>A0A0D0J834</accession>
<feature type="transmembrane region" description="Helical" evidence="1">
    <location>
        <begin position="44"/>
        <end position="62"/>
    </location>
</feature>
<sequence>MKIVRVSLIVIGALLALIGLVWIGQGSGYFPYPASSFMIDQRPWMLRGALVAVVGLVVIFAARRFAR</sequence>
<proteinExistence type="predicted"/>
<gene>
    <name evidence="2" type="ORF">RU07_14680</name>
</gene>
<dbReference type="Proteomes" id="UP000035017">
    <property type="component" value="Unassembled WGS sequence"/>
</dbReference>
<keyword evidence="1" id="KW-0472">Membrane</keyword>
<keyword evidence="1" id="KW-1133">Transmembrane helix</keyword>
<dbReference type="EMBL" id="JXQV01000012">
    <property type="protein sequence ID" value="KIQ01970.1"/>
    <property type="molecule type" value="Genomic_DNA"/>
</dbReference>
<evidence type="ECO:0000313" key="3">
    <source>
        <dbReference type="Proteomes" id="UP000035017"/>
    </source>
</evidence>
<reference evidence="2 3" key="1">
    <citation type="submission" date="2014-12" db="EMBL/GenBank/DDBJ databases">
        <title>16Stimator: statistical estimation of ribosomal gene copy numbers from draft genome assemblies.</title>
        <authorList>
            <person name="Perisin M.A."/>
            <person name="Vetter M."/>
            <person name="Gilbert J.A."/>
            <person name="Bergelson J."/>
        </authorList>
    </citation>
    <scope>NUCLEOTIDE SEQUENCE [LARGE SCALE GENOMIC DNA]</scope>
    <source>
        <strain evidence="2 3">MEJ076</strain>
    </source>
</reference>
<keyword evidence="1" id="KW-0812">Transmembrane</keyword>
<dbReference type="AlphaFoldDB" id="A0A0D0J834"/>
<comment type="caution">
    <text evidence="2">The sequence shown here is derived from an EMBL/GenBank/DDBJ whole genome shotgun (WGS) entry which is preliminary data.</text>
</comment>
<name>A0A0D0J834_AGRTU</name>
<organism evidence="2 3">
    <name type="scientific">Agrobacterium tumefaciens</name>
    <dbReference type="NCBI Taxonomy" id="358"/>
    <lineage>
        <taxon>Bacteria</taxon>
        <taxon>Pseudomonadati</taxon>
        <taxon>Pseudomonadota</taxon>
        <taxon>Alphaproteobacteria</taxon>
        <taxon>Hyphomicrobiales</taxon>
        <taxon>Rhizobiaceae</taxon>
        <taxon>Rhizobium/Agrobacterium group</taxon>
        <taxon>Agrobacterium</taxon>
        <taxon>Agrobacterium tumefaciens complex</taxon>
    </lineage>
</organism>
<evidence type="ECO:0000256" key="1">
    <source>
        <dbReference type="SAM" id="Phobius"/>
    </source>
</evidence>